<comment type="caution">
    <text evidence="2">The sequence shown here is derived from an EMBL/GenBank/DDBJ whole genome shotgun (WGS) entry which is preliminary data.</text>
</comment>
<sequence length="152" mass="17528">MLKSTDLLEMRRLSLFASLPNLSLKAIASCAEIHVFPPSQDIKNILKPDCVVIVLTGELRLFYTTPAMEHKLFHKTVHSEALFLDRTFTTNRANLSIIPLVESRCLIIPHNMIRSLIEKHSNFRADLYLSLQENAKQSYFQLERHLTTYEDS</sequence>
<evidence type="ECO:0000256" key="1">
    <source>
        <dbReference type="ARBA" id="ARBA00023159"/>
    </source>
</evidence>
<reference evidence="2" key="1">
    <citation type="journal article" date="2014" name="Int. J. Syst. Evol. Microbiol.">
        <title>Complete genome sequence of Corynebacterium casei LMG S-19264T (=DSM 44701T), isolated from a smear-ripened cheese.</title>
        <authorList>
            <consortium name="US DOE Joint Genome Institute (JGI-PGF)"/>
            <person name="Walter F."/>
            <person name="Albersmeier A."/>
            <person name="Kalinowski J."/>
            <person name="Ruckert C."/>
        </authorList>
    </citation>
    <scope>NUCLEOTIDE SEQUENCE</scope>
    <source>
        <strain evidence="2">CGMCC 1.12153</strain>
    </source>
</reference>
<dbReference type="EMBL" id="BMEL01000003">
    <property type="protein sequence ID" value="GGF26163.1"/>
    <property type="molecule type" value="Genomic_DNA"/>
</dbReference>
<keyword evidence="3" id="KW-1185">Reference proteome</keyword>
<evidence type="ECO:0000313" key="2">
    <source>
        <dbReference type="EMBL" id="GGF26163.1"/>
    </source>
</evidence>
<gene>
    <name evidence="2" type="ORF">GCM10010954_26450</name>
</gene>
<dbReference type="SUPFAM" id="SSF51206">
    <property type="entry name" value="cAMP-binding domain-like"/>
    <property type="match status" value="1"/>
</dbReference>
<proteinExistence type="predicted"/>
<dbReference type="Proteomes" id="UP000660110">
    <property type="component" value="Unassembled WGS sequence"/>
</dbReference>
<name>A0A917B911_HALAA</name>
<reference evidence="2" key="2">
    <citation type="submission" date="2020-09" db="EMBL/GenBank/DDBJ databases">
        <authorList>
            <person name="Sun Q."/>
            <person name="Zhou Y."/>
        </authorList>
    </citation>
    <scope>NUCLEOTIDE SEQUENCE</scope>
    <source>
        <strain evidence="2">CGMCC 1.12153</strain>
    </source>
</reference>
<accession>A0A917B911</accession>
<dbReference type="RefSeq" id="WP_188377980.1">
    <property type="nucleotide sequence ID" value="NZ_BMEL01000003.1"/>
</dbReference>
<organism evidence="2 3">
    <name type="scientific">Halobacillus andaensis</name>
    <dbReference type="NCBI Taxonomy" id="1176239"/>
    <lineage>
        <taxon>Bacteria</taxon>
        <taxon>Bacillati</taxon>
        <taxon>Bacillota</taxon>
        <taxon>Bacilli</taxon>
        <taxon>Bacillales</taxon>
        <taxon>Bacillaceae</taxon>
        <taxon>Halobacillus</taxon>
    </lineage>
</organism>
<dbReference type="AlphaFoldDB" id="A0A917B911"/>
<protein>
    <submittedName>
        <fullName evidence="2">Uncharacterized protein</fullName>
    </submittedName>
</protein>
<evidence type="ECO:0000313" key="3">
    <source>
        <dbReference type="Proteomes" id="UP000660110"/>
    </source>
</evidence>
<dbReference type="InterPro" id="IPR014710">
    <property type="entry name" value="RmlC-like_jellyroll"/>
</dbReference>
<dbReference type="InterPro" id="IPR018490">
    <property type="entry name" value="cNMP-bd_dom_sf"/>
</dbReference>
<dbReference type="Gene3D" id="2.60.120.10">
    <property type="entry name" value="Jelly Rolls"/>
    <property type="match status" value="1"/>
</dbReference>
<keyword evidence="1" id="KW-0010">Activator</keyword>